<dbReference type="STRING" id="1423351.A0A074RHR5"/>
<proteinExistence type="inferred from homology"/>
<evidence type="ECO:0000256" key="4">
    <source>
        <dbReference type="ARBA" id="ARBA00022989"/>
    </source>
</evidence>
<dbReference type="InterPro" id="IPR000791">
    <property type="entry name" value="Gpr1/Fun34/SatP-like"/>
</dbReference>
<keyword evidence="9" id="KW-1185">Reference proteome</keyword>
<feature type="transmembrane region" description="Helical" evidence="7">
    <location>
        <begin position="241"/>
        <end position="259"/>
    </location>
</feature>
<keyword evidence="3 7" id="KW-0812">Transmembrane</keyword>
<feature type="transmembrane region" description="Helical" evidence="7">
    <location>
        <begin position="217"/>
        <end position="235"/>
    </location>
</feature>
<dbReference type="PANTHER" id="PTHR31123">
    <property type="entry name" value="ACCUMULATION OF DYADS PROTEIN 2-RELATED"/>
    <property type="match status" value="1"/>
</dbReference>
<dbReference type="HOGENOM" id="CLU_051062_1_0_1"/>
<comment type="similarity">
    <text evidence="2">Belongs to the acetate uptake transporter (AceTr) (TC 2.A.96) family.</text>
</comment>
<dbReference type="OrthoDB" id="3648309at2759"/>
<dbReference type="PANTHER" id="PTHR31123:SF1">
    <property type="entry name" value="ACCUMULATION OF DYADS PROTEIN 2-RELATED"/>
    <property type="match status" value="1"/>
</dbReference>
<keyword evidence="5 7" id="KW-0472">Membrane</keyword>
<feature type="transmembrane region" description="Helical" evidence="7">
    <location>
        <begin position="147"/>
        <end position="166"/>
    </location>
</feature>
<comment type="subcellular location">
    <subcellularLocation>
        <location evidence="1">Membrane</location>
        <topology evidence="1">Multi-pass membrane protein</topology>
    </subcellularLocation>
</comment>
<feature type="transmembrane region" description="Helical" evidence="7">
    <location>
        <begin position="178"/>
        <end position="197"/>
    </location>
</feature>
<evidence type="ECO:0000256" key="6">
    <source>
        <dbReference type="SAM" id="MobiDB-lite"/>
    </source>
</evidence>
<evidence type="ECO:0000256" key="2">
    <source>
        <dbReference type="ARBA" id="ARBA00005587"/>
    </source>
</evidence>
<organism evidence="8 9">
    <name type="scientific">Rhizoctonia solani 123E</name>
    <dbReference type="NCBI Taxonomy" id="1423351"/>
    <lineage>
        <taxon>Eukaryota</taxon>
        <taxon>Fungi</taxon>
        <taxon>Dikarya</taxon>
        <taxon>Basidiomycota</taxon>
        <taxon>Agaricomycotina</taxon>
        <taxon>Agaricomycetes</taxon>
        <taxon>Cantharellales</taxon>
        <taxon>Ceratobasidiaceae</taxon>
        <taxon>Rhizoctonia</taxon>
    </lineage>
</organism>
<evidence type="ECO:0000313" key="8">
    <source>
        <dbReference type="EMBL" id="KEP46656.1"/>
    </source>
</evidence>
<feature type="transmembrane region" description="Helical" evidence="7">
    <location>
        <begin position="271"/>
        <end position="292"/>
    </location>
</feature>
<evidence type="ECO:0000256" key="3">
    <source>
        <dbReference type="ARBA" id="ARBA00022692"/>
    </source>
</evidence>
<sequence length="311" mass="33893">MNHPPRCLNFLVTNQSSLSSQPTTSPPALVRPFTNYTTHRFNLTLNLFTMADLEKQPKTIDESPVGPSTDAPAAPAPVNPTPRSITRPLAEYDGTELERTRSNDTQRAFPVYPHRKLGNPSPLGLMSFASTTLMYSLYLLRTRHIEATNVVVGMAMAIGGLTQLLAGMWEFAEGNSLGATGFSCYGGFWLSFAVINWPGTGILESYSGNAANQLNDAMGIFFLVWFILSLLIFFGTFRSSIALASMLGFLTLTFMLLMIGQFQEKVSVMKAAGAFGAITSFIAYYIATAALYSPETGYLHLPVGELPKGQK</sequence>
<evidence type="ECO:0000256" key="1">
    <source>
        <dbReference type="ARBA" id="ARBA00004141"/>
    </source>
</evidence>
<keyword evidence="4 7" id="KW-1133">Transmembrane helix</keyword>
<reference evidence="8 9" key="1">
    <citation type="submission" date="2013-12" db="EMBL/GenBank/DDBJ databases">
        <authorList>
            <person name="Cubeta M."/>
            <person name="Pakala S."/>
            <person name="Fedorova N."/>
            <person name="Thomas E."/>
            <person name="Dean R."/>
            <person name="Jabaji S."/>
            <person name="Neate S."/>
            <person name="Toda T."/>
            <person name="Tavantzis S."/>
            <person name="Vilgalys R."/>
            <person name="Bharathan N."/>
            <person name="Pakala S."/>
            <person name="Losada L.S."/>
            <person name="Zafar N."/>
            <person name="Nierman W."/>
        </authorList>
    </citation>
    <scope>NUCLEOTIDE SEQUENCE [LARGE SCALE GENOMIC DNA]</scope>
    <source>
        <strain evidence="8 9">123E</strain>
    </source>
</reference>
<dbReference type="EMBL" id="AZST01001001">
    <property type="protein sequence ID" value="KEP46656.1"/>
    <property type="molecule type" value="Genomic_DNA"/>
</dbReference>
<dbReference type="GO" id="GO:0015123">
    <property type="term" value="F:acetate transmembrane transporter activity"/>
    <property type="evidence" value="ECO:0007669"/>
    <property type="project" value="TreeGrafter"/>
</dbReference>
<evidence type="ECO:0000256" key="5">
    <source>
        <dbReference type="ARBA" id="ARBA00023136"/>
    </source>
</evidence>
<feature type="transmembrane region" description="Helical" evidence="7">
    <location>
        <begin position="123"/>
        <end position="140"/>
    </location>
</feature>
<accession>A0A074RHR5</accession>
<name>A0A074RHR5_9AGAM</name>
<dbReference type="Proteomes" id="UP000027456">
    <property type="component" value="Unassembled WGS sequence"/>
</dbReference>
<protein>
    <submittedName>
        <fullName evidence="8">GPR1/FUN34/yaaH family protein</fullName>
    </submittedName>
</protein>
<dbReference type="AlphaFoldDB" id="A0A074RHR5"/>
<dbReference type="GO" id="GO:0005886">
    <property type="term" value="C:plasma membrane"/>
    <property type="evidence" value="ECO:0007669"/>
    <property type="project" value="TreeGrafter"/>
</dbReference>
<dbReference type="Pfam" id="PF01184">
    <property type="entry name" value="Gpr1_Fun34_YaaH"/>
    <property type="match status" value="1"/>
</dbReference>
<evidence type="ECO:0000256" key="7">
    <source>
        <dbReference type="SAM" id="Phobius"/>
    </source>
</evidence>
<evidence type="ECO:0000313" key="9">
    <source>
        <dbReference type="Proteomes" id="UP000027456"/>
    </source>
</evidence>
<gene>
    <name evidence="8" type="ORF">V565_187330</name>
</gene>
<dbReference type="InterPro" id="IPR051633">
    <property type="entry name" value="AceTr"/>
</dbReference>
<dbReference type="NCBIfam" id="NF038013">
    <property type="entry name" value="AceTr_1"/>
    <property type="match status" value="1"/>
</dbReference>
<comment type="caution">
    <text evidence="8">The sequence shown here is derived from an EMBL/GenBank/DDBJ whole genome shotgun (WGS) entry which is preliminary data.</text>
</comment>
<feature type="region of interest" description="Disordered" evidence="6">
    <location>
        <begin position="58"/>
        <end position="113"/>
    </location>
</feature>